<protein>
    <recommendedName>
        <fullName evidence="7">Acetyl-CoA hydrolase</fullName>
    </recommendedName>
</protein>
<evidence type="ECO:0000259" key="4">
    <source>
        <dbReference type="Pfam" id="PF13336"/>
    </source>
</evidence>
<evidence type="ECO:0000313" key="5">
    <source>
        <dbReference type="EMBL" id="CAF1047546.1"/>
    </source>
</evidence>
<dbReference type="Pfam" id="PF02550">
    <property type="entry name" value="AcetylCoA_hydro"/>
    <property type="match status" value="2"/>
</dbReference>
<dbReference type="PANTHER" id="PTHR21432">
    <property type="entry name" value="ACETYL-COA HYDROLASE-RELATED"/>
    <property type="match status" value="1"/>
</dbReference>
<dbReference type="Gene3D" id="3.30.750.70">
    <property type="entry name" value="4-hydroxybutyrate coenzyme like domains"/>
    <property type="match status" value="2"/>
</dbReference>
<reference evidence="5" key="1">
    <citation type="submission" date="2021-02" db="EMBL/GenBank/DDBJ databases">
        <authorList>
            <person name="Nowell W R."/>
        </authorList>
    </citation>
    <scope>NUCLEOTIDE SEQUENCE</scope>
</reference>
<dbReference type="Gene3D" id="3.40.1080.20">
    <property type="entry name" value="Acetyl-CoA hydrolase/transferase C-terminal domain"/>
    <property type="match status" value="2"/>
</dbReference>
<evidence type="ECO:0008006" key="7">
    <source>
        <dbReference type="Google" id="ProtNLM"/>
    </source>
</evidence>
<evidence type="ECO:0000259" key="3">
    <source>
        <dbReference type="Pfam" id="PF02550"/>
    </source>
</evidence>
<dbReference type="Proteomes" id="UP000663852">
    <property type="component" value="Unassembled WGS sequence"/>
</dbReference>
<feature type="domain" description="Acetyl-CoA hydrolase/transferase C-terminal" evidence="4">
    <location>
        <begin position="645"/>
        <end position="797"/>
    </location>
</feature>
<name>A0A814KCD1_ADIRI</name>
<dbReference type="GO" id="GO:0006083">
    <property type="term" value="P:acetate metabolic process"/>
    <property type="evidence" value="ECO:0007669"/>
    <property type="project" value="InterPro"/>
</dbReference>
<dbReference type="InterPro" id="IPR038460">
    <property type="entry name" value="AcetylCoA_hyd_C_sf"/>
</dbReference>
<dbReference type="SUPFAM" id="SSF100950">
    <property type="entry name" value="NagB/RpiA/CoA transferase-like"/>
    <property type="match status" value="4"/>
</dbReference>
<sequence length="805" mass="88514">MFFIGCGSSPKYLSRLLTNRSSELRRVELISALSIDNTFMDPKLKDSFFFNSLFASAYVRPAIASGTASYVPIFLSEMPRLFDDNILPLDAALIQVSPPDRHGYCSLGISVEITRAALRNAKKVFAQINRCVPRVHGDTFVHINDIDAYVEHDEPLVELDYSSEITDVERQIGQRVAELIEDGSTLQVGVGTVPDCVLKSLENHKDLSIASEMISDGVVSLIQKGVVTNRYKKFHPGRTTATFILGTKQFYDFADDNPNVLLIDVGITNDPAQIRTNPKMCSINSALEIDLTGQVCAESLGTAHYSGVGGQIDFMRGAALSPQGKPILVLPSQTTKGISRIVNTLKEGASVTTTRAHVHYVVTEYGVANLFGKNCQQRARALINIAHPNHRETLERAAFQRFKRCAATPQHLNRLLAKRANELKRVEVMGILPLDNTFTDVKMKDSFFLNSLFASAYVRPAIASGAASYVPTFLSEMPRLFDENILPLDAALIQVSPPDRHGYCSLGISIEATGAAVRNAKHIIAQINKNMPRVHGDTFVHINDIDAYVEHDEPLFEVDYSRDITDVERQIGQRVAELIEDGSTLQMGVGTVPDCVLKGLENHKDLSIASEMISDGVVSLIQKGVVTNRYKKFHPGRTTATFILGTKQFYDFADDNPNVLLIDVGITNDPAQIRTNPKMCSINSALEIDLTGQVCAESLGTAHYSGVGGQIDFMRGAALSPQGKPILVLPSQTTKGISRIVNTLKEGASVTTTRAHVHYVVTEYGVANLFGKNCQQRARALINIAHPNHRETLERAAFQRFKNIY</sequence>
<comment type="caution">
    <text evidence="5">The sequence shown here is derived from an EMBL/GenBank/DDBJ whole genome shotgun (WGS) entry which is preliminary data.</text>
</comment>
<proteinExistence type="inferred from homology"/>
<dbReference type="OrthoDB" id="10250396at2759"/>
<feature type="domain" description="Acetyl-CoA hydrolase/transferase C-terminal" evidence="4">
    <location>
        <begin position="246"/>
        <end position="398"/>
    </location>
</feature>
<accession>A0A814KCD1</accession>
<keyword evidence="2" id="KW-0808">Transferase</keyword>
<dbReference type="AlphaFoldDB" id="A0A814KCD1"/>
<evidence type="ECO:0000256" key="2">
    <source>
        <dbReference type="ARBA" id="ARBA00022679"/>
    </source>
</evidence>
<dbReference type="GO" id="GO:0008775">
    <property type="term" value="F:acetate CoA-transferase activity"/>
    <property type="evidence" value="ECO:0007669"/>
    <property type="project" value="InterPro"/>
</dbReference>
<dbReference type="EMBL" id="CAJNOJ010000077">
    <property type="protein sequence ID" value="CAF1047546.1"/>
    <property type="molecule type" value="Genomic_DNA"/>
</dbReference>
<dbReference type="InterPro" id="IPR046433">
    <property type="entry name" value="ActCoA_hydro"/>
</dbReference>
<dbReference type="Gene3D" id="3.40.1080.10">
    <property type="entry name" value="Glutaconate Coenzyme A-transferase"/>
    <property type="match status" value="2"/>
</dbReference>
<dbReference type="InterPro" id="IPR003702">
    <property type="entry name" value="ActCoA_hydro_N"/>
</dbReference>
<feature type="domain" description="Acetyl-CoA hydrolase/transferase N-terminal" evidence="3">
    <location>
        <begin position="406"/>
        <end position="553"/>
    </location>
</feature>
<feature type="domain" description="Acetyl-CoA hydrolase/transferase N-terminal" evidence="3">
    <location>
        <begin position="43"/>
        <end position="157"/>
    </location>
</feature>
<evidence type="ECO:0000313" key="6">
    <source>
        <dbReference type="Proteomes" id="UP000663852"/>
    </source>
</evidence>
<dbReference type="Pfam" id="PF13336">
    <property type="entry name" value="AcetylCoA_hyd_C"/>
    <property type="match status" value="2"/>
</dbReference>
<dbReference type="InterPro" id="IPR037171">
    <property type="entry name" value="NagB/RpiA_transferase-like"/>
</dbReference>
<organism evidence="5 6">
    <name type="scientific">Adineta ricciae</name>
    <name type="common">Rotifer</name>
    <dbReference type="NCBI Taxonomy" id="249248"/>
    <lineage>
        <taxon>Eukaryota</taxon>
        <taxon>Metazoa</taxon>
        <taxon>Spiralia</taxon>
        <taxon>Gnathifera</taxon>
        <taxon>Rotifera</taxon>
        <taxon>Eurotatoria</taxon>
        <taxon>Bdelloidea</taxon>
        <taxon>Adinetida</taxon>
        <taxon>Adinetidae</taxon>
        <taxon>Adineta</taxon>
    </lineage>
</organism>
<dbReference type="PANTHER" id="PTHR21432:SF20">
    <property type="entry name" value="ACETYL-COA HYDROLASE"/>
    <property type="match status" value="1"/>
</dbReference>
<evidence type="ECO:0000256" key="1">
    <source>
        <dbReference type="ARBA" id="ARBA00009632"/>
    </source>
</evidence>
<gene>
    <name evidence="5" type="ORF">EDS130_LOCUS17251</name>
</gene>
<dbReference type="InterPro" id="IPR026888">
    <property type="entry name" value="AcetylCoA_hyd_C"/>
</dbReference>
<comment type="similarity">
    <text evidence="1">Belongs to the acetyl-CoA hydrolase/transferase family.</text>
</comment>